<keyword evidence="1" id="KW-0378">Hydrolase</keyword>
<dbReference type="InterPro" id="IPR017853">
    <property type="entry name" value="GH"/>
</dbReference>
<dbReference type="InterPro" id="IPR022790">
    <property type="entry name" value="GH26_dom"/>
</dbReference>
<evidence type="ECO:0000256" key="3">
    <source>
        <dbReference type="SAM" id="MobiDB-lite"/>
    </source>
</evidence>
<proteinExistence type="predicted"/>
<dbReference type="Pfam" id="PF02156">
    <property type="entry name" value="Glyco_hydro_26"/>
    <property type="match status" value="1"/>
</dbReference>
<dbReference type="InterPro" id="IPR006311">
    <property type="entry name" value="TAT_signal"/>
</dbReference>
<reference evidence="5 6" key="1">
    <citation type="journal article" date="2014" name="PLoS Genet.">
        <title>Phylogenetically driven sequencing of extremely halophilic archaea reveals strategies for static and dynamic osmo-response.</title>
        <authorList>
            <person name="Becker E.A."/>
            <person name="Seitzer P.M."/>
            <person name="Tritt A."/>
            <person name="Larsen D."/>
            <person name="Krusor M."/>
            <person name="Yao A.I."/>
            <person name="Wu D."/>
            <person name="Madern D."/>
            <person name="Eisen J.A."/>
            <person name="Darling A.E."/>
            <person name="Facciotti M.T."/>
        </authorList>
    </citation>
    <scope>NUCLEOTIDE SEQUENCE [LARGE SCALE GENOMIC DNA]</scope>
    <source>
        <strain evidence="5 6">DSM 5350</strain>
    </source>
</reference>
<dbReference type="EMBL" id="AOMD01000010">
    <property type="protein sequence ID" value="EMA47059.1"/>
    <property type="molecule type" value="Genomic_DNA"/>
</dbReference>
<dbReference type="InParanoid" id="M0MQP5"/>
<evidence type="ECO:0000313" key="5">
    <source>
        <dbReference type="EMBL" id="EMA47059.1"/>
    </source>
</evidence>
<dbReference type="OrthoDB" id="248432at2157"/>
<dbReference type="AlphaFoldDB" id="M0MQP5"/>
<dbReference type="Gene3D" id="2.60.40.2080">
    <property type="match status" value="1"/>
</dbReference>
<dbReference type="PROSITE" id="PS51318">
    <property type="entry name" value="TAT"/>
    <property type="match status" value="1"/>
</dbReference>
<feature type="region of interest" description="Disordered" evidence="3">
    <location>
        <begin position="247"/>
        <end position="338"/>
    </location>
</feature>
<evidence type="ECO:0000259" key="4">
    <source>
        <dbReference type="PROSITE" id="PS51764"/>
    </source>
</evidence>
<dbReference type="STRING" id="1227455.C449_02622"/>
<evidence type="ECO:0000313" key="6">
    <source>
        <dbReference type="Proteomes" id="UP000011669"/>
    </source>
</evidence>
<comment type="caution">
    <text evidence="5">The sequence shown here is derived from an EMBL/GenBank/DDBJ whole genome shotgun (WGS) entry which is preliminary data.</text>
</comment>
<dbReference type="PROSITE" id="PS51764">
    <property type="entry name" value="GH26"/>
    <property type="match status" value="1"/>
</dbReference>
<dbReference type="GO" id="GO:0004553">
    <property type="term" value="F:hydrolase activity, hydrolyzing O-glycosyl compounds"/>
    <property type="evidence" value="ECO:0007669"/>
    <property type="project" value="InterPro"/>
</dbReference>
<sequence length="622" mass="69276">MTDNNEKKSGIDRRTVLKTIGATSAFGTVGGLTASPVSAATTPVGELGTTSAGQWDSNGGNWFTLDFEHSYDDPVVVMGPLSTNGEEPAHARLRAVWSGSAEWQIEEWRYMDLTHTKEDISYLVVESGDNEVDGASVHAGTVEVDHEWQSVTFGSTFDQLPVVFTESQTVNGGDPIVTRTKDVTESGFSVRVQGEEARGSHVSEEVGYIAIDGNVDGVFEIGTITSDEAWTPVTATTSYSEPAFVSSMQTTHGGNTAGLRRRKLDASSAEVRVEEEESADDETNHVDETVGYLLGRRGRFDGADGGSSDDGDDGGGNGDDGDDNDGTMNPTFGADFAQHIGEDPSQYYEDWLGRSVLVADEFMKKEAHYHNVPDWKIQPWTNWVAENDERQMAWDLMVHNFTTLEDAANGGINDAVASFGNSLVNNDQENSYIRIVGEFDLGHTINPQTDQEKQWFVEMWREMTDTLRSVSGQDFTIVWNPNYDIRYKGSYAEDTWPGDGYVDMVGIDIYDRNWDQYAGAGEPTRDDHIAAWDRSKAHLDWFRNWADDHEKELCIPEWGVWEHTNSSHGGGDNPYFVQEMYDWMNENDVAWHVYFEQLDKHALYGPETQFPEASSKFKELFG</sequence>
<name>M0MQP5_9EURY</name>
<dbReference type="Gene3D" id="3.20.20.80">
    <property type="entry name" value="Glycosidases"/>
    <property type="match status" value="1"/>
</dbReference>
<feature type="domain" description="GH26" evidence="4">
    <location>
        <begin position="284"/>
        <end position="622"/>
    </location>
</feature>
<accession>M0MQP5</accession>
<keyword evidence="6" id="KW-1185">Reference proteome</keyword>
<protein>
    <recommendedName>
        <fullName evidence="4">GH26 domain-containing protein</fullName>
    </recommendedName>
</protein>
<evidence type="ECO:0000256" key="2">
    <source>
        <dbReference type="ARBA" id="ARBA00023295"/>
    </source>
</evidence>
<gene>
    <name evidence="5" type="ORF">C449_02622</name>
</gene>
<feature type="compositionally biased region" description="Acidic residues" evidence="3">
    <location>
        <begin position="307"/>
        <end position="325"/>
    </location>
</feature>
<organism evidence="5 6">
    <name type="scientific">Halococcus saccharolyticus DSM 5350</name>
    <dbReference type="NCBI Taxonomy" id="1227455"/>
    <lineage>
        <taxon>Archaea</taxon>
        <taxon>Methanobacteriati</taxon>
        <taxon>Methanobacteriota</taxon>
        <taxon>Stenosarchaea group</taxon>
        <taxon>Halobacteria</taxon>
        <taxon>Halobacteriales</taxon>
        <taxon>Halococcaceae</taxon>
        <taxon>Halococcus</taxon>
    </lineage>
</organism>
<dbReference type="SUPFAM" id="SSF51445">
    <property type="entry name" value="(Trans)glycosidases"/>
    <property type="match status" value="1"/>
</dbReference>
<dbReference type="RefSeq" id="WP_006076349.1">
    <property type="nucleotide sequence ID" value="NZ_AOMD01000010.1"/>
</dbReference>
<evidence type="ECO:0000256" key="1">
    <source>
        <dbReference type="ARBA" id="ARBA00022801"/>
    </source>
</evidence>
<dbReference type="InterPro" id="IPR037221">
    <property type="entry name" value="H-type_lectin_dom_sf"/>
</dbReference>
<dbReference type="Proteomes" id="UP000011669">
    <property type="component" value="Unassembled WGS sequence"/>
</dbReference>
<dbReference type="PATRIC" id="fig|1227455.4.peg.534"/>
<keyword evidence="2" id="KW-0326">Glycosidase</keyword>